<evidence type="ECO:0000256" key="1">
    <source>
        <dbReference type="SAM" id="Phobius"/>
    </source>
</evidence>
<dbReference type="PROSITE" id="PS51257">
    <property type="entry name" value="PROKAR_LIPOPROTEIN"/>
    <property type="match status" value="1"/>
</dbReference>
<dbReference type="Proteomes" id="UP000198211">
    <property type="component" value="Unassembled WGS sequence"/>
</dbReference>
<reference evidence="4" key="1">
    <citation type="submission" date="2017-03" db="EMBL/GenBank/DDBJ databases">
        <title>Phytopthora megakarya and P. palmivora, two closely related causual agents of cacao black pod achieved similar genome size and gene model numbers by different mechanisms.</title>
        <authorList>
            <person name="Ali S."/>
            <person name="Shao J."/>
            <person name="Larry D.J."/>
            <person name="Kronmiller B."/>
            <person name="Shen D."/>
            <person name="Strem M.D."/>
            <person name="Melnick R.L."/>
            <person name="Guiltinan M.J."/>
            <person name="Tyler B.M."/>
            <person name="Meinhardt L.W."/>
            <person name="Bailey B.A."/>
        </authorList>
    </citation>
    <scope>NUCLEOTIDE SEQUENCE [LARGE SCALE GENOMIC DNA]</scope>
    <source>
        <strain evidence="4">zdho120</strain>
    </source>
</reference>
<feature type="signal peptide" evidence="2">
    <location>
        <begin position="1"/>
        <end position="24"/>
    </location>
</feature>
<dbReference type="AlphaFoldDB" id="A0A225VMV9"/>
<protein>
    <submittedName>
        <fullName evidence="3">RxLR effector protein</fullName>
    </submittedName>
</protein>
<keyword evidence="1" id="KW-0812">Transmembrane</keyword>
<sequence length="139" mass="15570">MRFGFFLALVVATFIASCISFSNAENVAQIADIEGTNNKNIRKLAETDWWLSDTEERANSGGFFTKMKNKISGFKLKGGGAKPQKLSKQQINTLSKEIAPVVKKDRKKWPIIKRWLKILYGALLAGLIIVSVDAMLYQM</sequence>
<feature type="transmembrane region" description="Helical" evidence="1">
    <location>
        <begin position="118"/>
        <end position="137"/>
    </location>
</feature>
<feature type="chain" id="PRO_5011991006" evidence="2">
    <location>
        <begin position="25"/>
        <end position="139"/>
    </location>
</feature>
<accession>A0A225VMV9</accession>
<evidence type="ECO:0000256" key="2">
    <source>
        <dbReference type="SAM" id="SignalP"/>
    </source>
</evidence>
<evidence type="ECO:0000313" key="4">
    <source>
        <dbReference type="Proteomes" id="UP000198211"/>
    </source>
</evidence>
<dbReference type="EMBL" id="NBNE01003999">
    <property type="protein sequence ID" value="OWZ06359.1"/>
    <property type="molecule type" value="Genomic_DNA"/>
</dbReference>
<keyword evidence="4" id="KW-1185">Reference proteome</keyword>
<organism evidence="3 4">
    <name type="scientific">Phytophthora megakarya</name>
    <dbReference type="NCBI Taxonomy" id="4795"/>
    <lineage>
        <taxon>Eukaryota</taxon>
        <taxon>Sar</taxon>
        <taxon>Stramenopiles</taxon>
        <taxon>Oomycota</taxon>
        <taxon>Peronosporomycetes</taxon>
        <taxon>Peronosporales</taxon>
        <taxon>Peronosporaceae</taxon>
        <taxon>Phytophthora</taxon>
    </lineage>
</organism>
<dbReference type="OrthoDB" id="97758at2759"/>
<proteinExistence type="predicted"/>
<name>A0A225VMV9_9STRA</name>
<gene>
    <name evidence="3" type="ORF">PHMEG_00021397</name>
</gene>
<comment type="caution">
    <text evidence="3">The sequence shown here is derived from an EMBL/GenBank/DDBJ whole genome shotgun (WGS) entry which is preliminary data.</text>
</comment>
<keyword evidence="2" id="KW-0732">Signal</keyword>
<keyword evidence="1" id="KW-1133">Transmembrane helix</keyword>
<keyword evidence="1" id="KW-0472">Membrane</keyword>
<evidence type="ECO:0000313" key="3">
    <source>
        <dbReference type="EMBL" id="OWZ06359.1"/>
    </source>
</evidence>